<dbReference type="Proteomes" id="UP001521222">
    <property type="component" value="Unassembled WGS sequence"/>
</dbReference>
<protein>
    <submittedName>
        <fullName evidence="2">Uncharacterized protein</fullName>
    </submittedName>
</protein>
<keyword evidence="1" id="KW-0732">Signal</keyword>
<proteinExistence type="predicted"/>
<evidence type="ECO:0000256" key="1">
    <source>
        <dbReference type="SAM" id="SignalP"/>
    </source>
</evidence>
<sequence>MQLLALGALAATVFVVTSSAIPSKHVTIHHLTPHAVDVPAEWEKAWCKGGKLSQAMIRNEAEAAAYVTPVRSPWDGDLVQQFRVWGYREIENHRSDLCDFADQNLERAFTELGIDTASSVDGGPNQCYYVEHKYGPTVQRPPTGQWPDPNQQYYMVDTKRYRETQAYSTIGVNPSSGVVFFLNRLSPAKAALENWGNPEVRKEWLPALASSSDHAWGFWNRANVGGNLSGITKIFSCVITNEVTLALIDQALETYPLGPGEQRPLGVEKWPGTTFPMRYDAAQTLLGSPNGLAVGYFLAQHKHKLGNKAVERITVFRPDKGVMPYLLFWIEDAPLATKSLTSERKRRRERARL</sequence>
<evidence type="ECO:0000313" key="2">
    <source>
        <dbReference type="EMBL" id="KAL1599105.1"/>
    </source>
</evidence>
<organism evidence="2 3">
    <name type="scientific">Nothophoma quercina</name>
    <dbReference type="NCBI Taxonomy" id="749835"/>
    <lineage>
        <taxon>Eukaryota</taxon>
        <taxon>Fungi</taxon>
        <taxon>Dikarya</taxon>
        <taxon>Ascomycota</taxon>
        <taxon>Pezizomycotina</taxon>
        <taxon>Dothideomycetes</taxon>
        <taxon>Pleosporomycetidae</taxon>
        <taxon>Pleosporales</taxon>
        <taxon>Pleosporineae</taxon>
        <taxon>Didymellaceae</taxon>
        <taxon>Nothophoma</taxon>
    </lineage>
</organism>
<dbReference type="EMBL" id="JAKIXB020000021">
    <property type="protein sequence ID" value="KAL1599105.1"/>
    <property type="molecule type" value="Genomic_DNA"/>
</dbReference>
<keyword evidence="3" id="KW-1185">Reference proteome</keyword>
<name>A0ABR3R3U4_9PLEO</name>
<feature type="chain" id="PRO_5046145636" evidence="1">
    <location>
        <begin position="21"/>
        <end position="353"/>
    </location>
</feature>
<reference evidence="2 3" key="1">
    <citation type="submission" date="2024-02" db="EMBL/GenBank/DDBJ databases">
        <title>De novo assembly and annotation of 12 fungi associated with fruit tree decline syndrome in Ontario, Canada.</title>
        <authorList>
            <person name="Sulman M."/>
            <person name="Ellouze W."/>
            <person name="Ilyukhin E."/>
        </authorList>
    </citation>
    <scope>NUCLEOTIDE SEQUENCE [LARGE SCALE GENOMIC DNA]</scope>
    <source>
        <strain evidence="2 3">M97-236</strain>
    </source>
</reference>
<gene>
    <name evidence="2" type="ORF">SLS59_006557</name>
</gene>
<accession>A0ABR3R3U4</accession>
<feature type="signal peptide" evidence="1">
    <location>
        <begin position="1"/>
        <end position="20"/>
    </location>
</feature>
<comment type="caution">
    <text evidence="2">The sequence shown here is derived from an EMBL/GenBank/DDBJ whole genome shotgun (WGS) entry which is preliminary data.</text>
</comment>
<evidence type="ECO:0000313" key="3">
    <source>
        <dbReference type="Proteomes" id="UP001521222"/>
    </source>
</evidence>